<evidence type="ECO:0000313" key="3">
    <source>
        <dbReference type="Proteomes" id="UP000233440"/>
    </source>
</evidence>
<gene>
    <name evidence="2" type="ORF">CWO92_21910</name>
</gene>
<dbReference type="RefSeq" id="WP_101356337.1">
    <property type="nucleotide sequence ID" value="NZ_PIQO01000026.1"/>
</dbReference>
<evidence type="ECO:0000256" key="1">
    <source>
        <dbReference type="SAM" id="Coils"/>
    </source>
</evidence>
<keyword evidence="3" id="KW-1185">Reference proteome</keyword>
<keyword evidence="1" id="KW-0175">Coiled coil</keyword>
<dbReference type="AlphaFoldDB" id="A0A2N3LE33"/>
<name>A0A2N3LE33_9BACI</name>
<organism evidence="2 3">
    <name type="scientific">Heyndrickxia camelliae</name>
    <dbReference type="NCBI Taxonomy" id="1707093"/>
    <lineage>
        <taxon>Bacteria</taxon>
        <taxon>Bacillati</taxon>
        <taxon>Bacillota</taxon>
        <taxon>Bacilli</taxon>
        <taxon>Bacillales</taxon>
        <taxon>Bacillaceae</taxon>
        <taxon>Heyndrickxia</taxon>
    </lineage>
</organism>
<accession>A0A2N3LE33</accession>
<dbReference type="EMBL" id="PIQO01000026">
    <property type="protein sequence ID" value="PKR82849.1"/>
    <property type="molecule type" value="Genomic_DNA"/>
</dbReference>
<feature type="coiled-coil region" evidence="1">
    <location>
        <begin position="145"/>
        <end position="172"/>
    </location>
</feature>
<dbReference type="OrthoDB" id="1911073at2"/>
<proteinExistence type="predicted"/>
<reference evidence="2 3" key="1">
    <citation type="submission" date="2017-11" db="EMBL/GenBank/DDBJ databases">
        <title>Bacillus camelliae sp. nov., isolated from pu'er tea.</title>
        <authorList>
            <person name="Niu L."/>
        </authorList>
    </citation>
    <scope>NUCLEOTIDE SEQUENCE [LARGE SCALE GENOMIC DNA]</scope>
    <source>
        <strain evidence="2 3">7578-1</strain>
    </source>
</reference>
<dbReference type="Proteomes" id="UP000233440">
    <property type="component" value="Unassembled WGS sequence"/>
</dbReference>
<evidence type="ECO:0000313" key="2">
    <source>
        <dbReference type="EMBL" id="PKR82849.1"/>
    </source>
</evidence>
<comment type="caution">
    <text evidence="2">The sequence shown here is derived from an EMBL/GenBank/DDBJ whole genome shotgun (WGS) entry which is preliminary data.</text>
</comment>
<sequence>MNELKLIKGSPIEIANGLFVYPLRMDEIAEIGESLYNSYLSIITSSKKILYSLEESIISKQELTMLSKESDLFTILYISEKDQNTFAIFINALKTFLKSELDFDGQNLILKNDSGLFTFDDELFKKFKEVIMKQNFLKDDSVSTYKPANSKAKALLEKLKKAKEKIQEQNSDDGLRLKDIISIVATYSNDINLLSVWDLTIYQLYEAYLRLIVWDKYHTNFLLLPHVSDSGSLDLQHWATDINKIK</sequence>
<protein>
    <submittedName>
        <fullName evidence="2">Uncharacterized protein</fullName>
    </submittedName>
</protein>